<dbReference type="EMBL" id="NIXP01000012">
    <property type="protein sequence ID" value="OWR35202.1"/>
    <property type="molecule type" value="Genomic_DNA"/>
</dbReference>
<dbReference type="AlphaFoldDB" id="A0A246L2T6"/>
<dbReference type="Proteomes" id="UP000197904">
    <property type="component" value="Unassembled WGS sequence"/>
</dbReference>
<gene>
    <name evidence="1" type="ORF">CEE55_03135</name>
</gene>
<comment type="caution">
    <text evidence="1">The sequence shown here is derived from an EMBL/GenBank/DDBJ whole genome shotgun (WGS) entry which is preliminary data.</text>
</comment>
<evidence type="ECO:0000313" key="2">
    <source>
        <dbReference type="Proteomes" id="UP000197904"/>
    </source>
</evidence>
<reference evidence="1 2" key="1">
    <citation type="submission" date="2017-06" db="EMBL/GenBank/DDBJ databases">
        <authorList>
            <person name="Kim H.J."/>
            <person name="Triplett B.A."/>
        </authorList>
    </citation>
    <scope>NUCLEOTIDE SEQUENCE [LARGE SCALE GENOMIC DNA]</scope>
    <source>
        <strain evidence="1 2">S18795</strain>
    </source>
</reference>
<proteinExistence type="predicted"/>
<name>A0A246L2T6_9GAMM</name>
<evidence type="ECO:0000313" key="1">
    <source>
        <dbReference type="EMBL" id="OWR35202.1"/>
    </source>
</evidence>
<accession>A0A246L2T6</accession>
<protein>
    <submittedName>
        <fullName evidence="1">Uncharacterized protein</fullName>
    </submittedName>
</protein>
<sequence length="64" mass="6808">MGAYHGRAGFDAMSKRLPVLWQSRWPATVGLADVHGVAGQRPALPVGAHLGWHACQAHPGRMPA</sequence>
<organism evidence="1 2">
    <name type="scientific">Stenotrophomonas pavanii</name>
    <dbReference type="NCBI Taxonomy" id="487698"/>
    <lineage>
        <taxon>Bacteria</taxon>
        <taxon>Pseudomonadati</taxon>
        <taxon>Pseudomonadota</taxon>
        <taxon>Gammaproteobacteria</taxon>
        <taxon>Lysobacterales</taxon>
        <taxon>Lysobacteraceae</taxon>
        <taxon>Stenotrophomonas</taxon>
    </lineage>
</organism>